<comment type="caution">
    <text evidence="1">The sequence shown here is derived from an EMBL/GenBank/DDBJ whole genome shotgun (WGS) entry which is preliminary data.</text>
</comment>
<dbReference type="Proteomes" id="UP000069443">
    <property type="component" value="Unassembled WGS sequence"/>
</dbReference>
<reference evidence="2" key="1">
    <citation type="journal article" date="2016" name="Genome Announc.">
        <title>Draft Genome Sequences of Five Rapidly Growing Mycobacterium Species, M. thermoresistibile, M. fortuitum subsp. acetamidolyticum, M. canariasense, M. brisbanense, and M. novocastrense.</title>
        <authorList>
            <person name="Katahira K."/>
            <person name="Ogura Y."/>
            <person name="Gotoh Y."/>
            <person name="Hayashi T."/>
        </authorList>
    </citation>
    <scope>NUCLEOTIDE SEQUENCE [LARGE SCALE GENOMIC DNA]</scope>
    <source>
        <strain evidence="2">JCM15298</strain>
    </source>
</reference>
<evidence type="ECO:0000313" key="2">
    <source>
        <dbReference type="Proteomes" id="UP000069443"/>
    </source>
</evidence>
<organism evidence="1 2">
    <name type="scientific">Mycolicibacterium canariasense</name>
    <name type="common">Mycobacterium canariasense</name>
    <dbReference type="NCBI Taxonomy" id="228230"/>
    <lineage>
        <taxon>Bacteria</taxon>
        <taxon>Bacillati</taxon>
        <taxon>Actinomycetota</taxon>
        <taxon>Actinomycetes</taxon>
        <taxon>Mycobacteriales</taxon>
        <taxon>Mycobacteriaceae</taxon>
        <taxon>Mycolicibacterium</taxon>
    </lineage>
</organism>
<sequence length="74" mass="7968">MVADDDHAAIWALESAACQASAWERWIDQVEALLGHSPDGDLRADRYSLDSFYAHWKAGVTPSDAVAAIGNAPI</sequence>
<dbReference type="STRING" id="228230.RMCC_1880"/>
<dbReference type="AlphaFoldDB" id="A0A100WBC9"/>
<dbReference type="RefSeq" id="WP_062656092.1">
    <property type="nucleotide sequence ID" value="NZ_BCSY01000035.1"/>
</dbReference>
<name>A0A100WBC9_MYCCR</name>
<dbReference type="OrthoDB" id="4763053at2"/>
<keyword evidence="2" id="KW-1185">Reference proteome</keyword>
<reference evidence="2" key="2">
    <citation type="submission" date="2016-02" db="EMBL/GenBank/DDBJ databases">
        <title>Draft genome sequence of five rapidly growing Mycobacterium species.</title>
        <authorList>
            <person name="Katahira K."/>
            <person name="Gotou Y."/>
            <person name="Iida K."/>
            <person name="Ogura Y."/>
            <person name="Hayashi T."/>
        </authorList>
    </citation>
    <scope>NUCLEOTIDE SEQUENCE [LARGE SCALE GENOMIC DNA]</scope>
    <source>
        <strain evidence="2">JCM15298</strain>
    </source>
</reference>
<proteinExistence type="predicted"/>
<dbReference type="EMBL" id="BCSY01000035">
    <property type="protein sequence ID" value="GAS94914.1"/>
    <property type="molecule type" value="Genomic_DNA"/>
</dbReference>
<accession>A0A100WBC9</accession>
<gene>
    <name evidence="1" type="ORF">RMCC_1880</name>
</gene>
<evidence type="ECO:0000313" key="1">
    <source>
        <dbReference type="EMBL" id="GAS94914.1"/>
    </source>
</evidence>
<protein>
    <submittedName>
        <fullName evidence="1">Uncharacterized protein</fullName>
    </submittedName>
</protein>